<dbReference type="PROSITE" id="PS50089">
    <property type="entry name" value="ZF_RING_2"/>
    <property type="match status" value="1"/>
</dbReference>
<feature type="domain" description="BTB" evidence="8">
    <location>
        <begin position="569"/>
        <end position="635"/>
    </location>
</feature>
<accession>A0A9Q0RDE1</accession>
<dbReference type="InterPro" id="IPR000626">
    <property type="entry name" value="Ubiquitin-like_dom"/>
</dbReference>
<dbReference type="InterPro" id="IPR013083">
    <property type="entry name" value="Znf_RING/FYVE/PHD"/>
</dbReference>
<dbReference type="SUPFAM" id="SSF57850">
    <property type="entry name" value="RING/U-box"/>
    <property type="match status" value="1"/>
</dbReference>
<keyword evidence="1" id="KW-0479">Metal-binding</keyword>
<organism evidence="9 10">
    <name type="scientific">Anaeramoeba ignava</name>
    <name type="common">Anaerobic marine amoeba</name>
    <dbReference type="NCBI Taxonomy" id="1746090"/>
    <lineage>
        <taxon>Eukaryota</taxon>
        <taxon>Metamonada</taxon>
        <taxon>Anaeramoebidae</taxon>
        <taxon>Anaeramoeba</taxon>
    </lineage>
</organism>
<dbReference type="GO" id="GO:0005840">
    <property type="term" value="C:ribosome"/>
    <property type="evidence" value="ECO:0007669"/>
    <property type="project" value="UniProtKB-KW"/>
</dbReference>
<dbReference type="InterPro" id="IPR011333">
    <property type="entry name" value="SKP1/BTB/POZ_sf"/>
</dbReference>
<evidence type="ECO:0000259" key="7">
    <source>
        <dbReference type="PROSITE" id="PS50089"/>
    </source>
</evidence>
<dbReference type="InterPro" id="IPR050158">
    <property type="entry name" value="Ubiquitin_ubiquitin-like"/>
</dbReference>
<dbReference type="InterPro" id="IPR000210">
    <property type="entry name" value="BTB/POZ_dom"/>
</dbReference>
<keyword evidence="10" id="KW-1185">Reference proteome</keyword>
<keyword evidence="9" id="KW-0687">Ribonucleoprotein</keyword>
<dbReference type="SUPFAM" id="SSF54695">
    <property type="entry name" value="POZ domain"/>
    <property type="match status" value="1"/>
</dbReference>
<evidence type="ECO:0000259" key="6">
    <source>
        <dbReference type="PROSITE" id="PS50053"/>
    </source>
</evidence>
<dbReference type="SUPFAM" id="SSF54236">
    <property type="entry name" value="Ubiquitin-like"/>
    <property type="match status" value="1"/>
</dbReference>
<dbReference type="InterPro" id="IPR019787">
    <property type="entry name" value="Znf_PHD-finger"/>
</dbReference>
<dbReference type="Gene3D" id="3.30.710.10">
    <property type="entry name" value="Potassium Channel Kv1.1, Chain A"/>
    <property type="match status" value="1"/>
</dbReference>
<proteinExistence type="predicted"/>
<gene>
    <name evidence="9" type="ORF">M0811_06909</name>
</gene>
<evidence type="ECO:0000313" key="10">
    <source>
        <dbReference type="Proteomes" id="UP001149090"/>
    </source>
</evidence>
<dbReference type="InterPro" id="IPR029071">
    <property type="entry name" value="Ubiquitin-like_domsf"/>
</dbReference>
<dbReference type="PROSITE" id="PS50053">
    <property type="entry name" value="UBIQUITIN_2"/>
    <property type="match status" value="1"/>
</dbReference>
<dbReference type="PRINTS" id="PR00348">
    <property type="entry name" value="UBIQUITIN"/>
</dbReference>
<dbReference type="InterPro" id="IPR001841">
    <property type="entry name" value="Znf_RING"/>
</dbReference>
<dbReference type="Gene3D" id="3.10.20.90">
    <property type="entry name" value="Phosphatidylinositol 3-kinase Catalytic Subunit, Chain A, domain 1"/>
    <property type="match status" value="1"/>
</dbReference>
<comment type="caution">
    <text evidence="9">The sequence shown here is derived from an EMBL/GenBank/DDBJ whole genome shotgun (WGS) entry which is preliminary data.</text>
</comment>
<dbReference type="Proteomes" id="UP001149090">
    <property type="component" value="Unassembled WGS sequence"/>
</dbReference>
<keyword evidence="3" id="KW-0862">Zinc</keyword>
<dbReference type="AlphaFoldDB" id="A0A9Q0RDE1"/>
<dbReference type="SMART" id="SM00213">
    <property type="entry name" value="UBQ"/>
    <property type="match status" value="1"/>
</dbReference>
<protein>
    <submittedName>
        <fullName evidence="9">UBIQUITIN-60S ribosomal protein L40</fullName>
    </submittedName>
</protein>
<dbReference type="CDD" id="cd18186">
    <property type="entry name" value="BTB_POZ_ZBTB_KLHL-like"/>
    <property type="match status" value="1"/>
</dbReference>
<dbReference type="PANTHER" id="PTHR10666">
    <property type="entry name" value="UBIQUITIN"/>
    <property type="match status" value="1"/>
</dbReference>
<evidence type="ECO:0000256" key="3">
    <source>
        <dbReference type="ARBA" id="ARBA00022833"/>
    </source>
</evidence>
<dbReference type="Gene3D" id="3.30.40.10">
    <property type="entry name" value="Zinc/RING finger domain, C3HC4 (zinc finger)"/>
    <property type="match status" value="1"/>
</dbReference>
<dbReference type="InterPro" id="IPR019956">
    <property type="entry name" value="Ubiquitin_dom"/>
</dbReference>
<dbReference type="PROSITE" id="PS50097">
    <property type="entry name" value="BTB"/>
    <property type="match status" value="1"/>
</dbReference>
<dbReference type="Pfam" id="PF00651">
    <property type="entry name" value="BTB"/>
    <property type="match status" value="1"/>
</dbReference>
<dbReference type="SMART" id="SM00225">
    <property type="entry name" value="BTB"/>
    <property type="match status" value="1"/>
</dbReference>
<dbReference type="OrthoDB" id="419317at2759"/>
<dbReference type="CDD" id="cd17039">
    <property type="entry name" value="Ubl_ubiquitin_like"/>
    <property type="match status" value="1"/>
</dbReference>
<name>A0A9Q0RDE1_ANAIG</name>
<keyword evidence="9" id="KW-0689">Ribosomal protein</keyword>
<reference evidence="9" key="1">
    <citation type="submission" date="2022-10" db="EMBL/GenBank/DDBJ databases">
        <title>Novel sulphate-reducing endosymbionts in the free-living metamonad Anaeramoeba.</title>
        <authorList>
            <person name="Jerlstrom-Hultqvist J."/>
            <person name="Cepicka I."/>
            <person name="Gallot-Lavallee L."/>
            <person name="Salas-Leiva D."/>
            <person name="Curtis B.A."/>
            <person name="Zahonova K."/>
            <person name="Pipaliya S."/>
            <person name="Dacks J."/>
            <person name="Roger A.J."/>
        </authorList>
    </citation>
    <scope>NUCLEOTIDE SEQUENCE</scope>
    <source>
        <strain evidence="9">BMAN</strain>
    </source>
</reference>
<dbReference type="EMBL" id="JAPDFW010000063">
    <property type="protein sequence ID" value="KAJ5076047.1"/>
    <property type="molecule type" value="Genomic_DNA"/>
</dbReference>
<feature type="domain" description="RING-type" evidence="7">
    <location>
        <begin position="364"/>
        <end position="416"/>
    </location>
</feature>
<dbReference type="GO" id="GO:0008270">
    <property type="term" value="F:zinc ion binding"/>
    <property type="evidence" value="ECO:0007669"/>
    <property type="project" value="UniProtKB-KW"/>
</dbReference>
<evidence type="ECO:0000259" key="8">
    <source>
        <dbReference type="PROSITE" id="PS50097"/>
    </source>
</evidence>
<keyword evidence="2 4" id="KW-0863">Zinc-finger</keyword>
<evidence type="ECO:0000256" key="1">
    <source>
        <dbReference type="ARBA" id="ARBA00022723"/>
    </source>
</evidence>
<evidence type="ECO:0000313" key="9">
    <source>
        <dbReference type="EMBL" id="KAJ5076047.1"/>
    </source>
</evidence>
<evidence type="ECO:0000259" key="5">
    <source>
        <dbReference type="PROSITE" id="PS50016"/>
    </source>
</evidence>
<evidence type="ECO:0000256" key="4">
    <source>
        <dbReference type="PROSITE-ProRule" id="PRU00175"/>
    </source>
</evidence>
<dbReference type="InterPro" id="IPR002219">
    <property type="entry name" value="PKC_DAG/PE"/>
</dbReference>
<dbReference type="Pfam" id="PF00130">
    <property type="entry name" value="C1_1"/>
    <property type="match status" value="1"/>
</dbReference>
<dbReference type="Pfam" id="PF00240">
    <property type="entry name" value="ubiquitin"/>
    <property type="match status" value="1"/>
</dbReference>
<sequence>MNKKIKLIQTFPFMEFNPIFQFPITKNNRECFTNQILQNGLSKYYRKEDNSEIGIGYCGGSLPIRTTKMKNSEKMIPFLFYPKGEISLIMKTIIGKEYIIKVPKNATIMDLKEKLSTVLYVSADNQRMISAGRGLEDGRTISSYRITDNSPIHVVFRLRSCVIEEFSLPPKLDLFEFSQNFFDTHNPIQNDKIIQSMNANDICEWEDDNKVFKLPVFFKEMKLPNKRSNKEYLRIHRGINFYCCCLNPNCEIYNTYFSHYPSKNEAIEEKMRVIHVQKYLKKIQCPKCGSHNFKLEKLYFFSCNVMWEGYKDNLKYFQPWISTPENRNNYSLYQDYDYIYSIPLLQNLDEWGDLKIGISADTYCSLCLPLIYEPWWGFSFKIITCKKCKRFFHHHCFEKWKKKENLEKFFYCPFCKFSLSNDLLKLLDSKKGDFEIISKNGVKFNIFFELLKARLSTKENSDQISKEFLQEIFSQSNSYIVERILKWVCSGFDYVMMNEYTEDDEKEIKLIEQHSNFLGINYETYEQEFYGTLQKIFKCENFKDEFNNKSKYHGILADMKKLYQTESTKDFKIIVEEREIRIHKFILQARSQLYYSMFENVDDPSNSVHDYSTKSFETIRVLFEYFYTNEIPENLSQKMQNELEDVLEYYQLSEDPLQINSSLVTSFFSKLNSSSNPNSNENLNKN</sequence>
<feature type="domain" description="PHD-type" evidence="5">
    <location>
        <begin position="361"/>
        <end position="418"/>
    </location>
</feature>
<dbReference type="PROSITE" id="PS50016">
    <property type="entry name" value="ZF_PHD_2"/>
    <property type="match status" value="1"/>
</dbReference>
<evidence type="ECO:0000256" key="2">
    <source>
        <dbReference type="ARBA" id="ARBA00022771"/>
    </source>
</evidence>
<feature type="domain" description="Ubiquitin-like" evidence="6">
    <location>
        <begin position="86"/>
        <end position="161"/>
    </location>
</feature>
<dbReference type="CDD" id="cd15489">
    <property type="entry name" value="PHD_SF"/>
    <property type="match status" value="1"/>
</dbReference>